<evidence type="ECO:0000313" key="3">
    <source>
        <dbReference type="Proteomes" id="UP001141552"/>
    </source>
</evidence>
<feature type="compositionally biased region" description="Low complexity" evidence="1">
    <location>
        <begin position="39"/>
        <end position="50"/>
    </location>
</feature>
<dbReference type="EMBL" id="JAKUCV010001762">
    <property type="protein sequence ID" value="KAJ4845127.1"/>
    <property type="molecule type" value="Genomic_DNA"/>
</dbReference>
<reference evidence="2" key="1">
    <citation type="submission" date="2022-02" db="EMBL/GenBank/DDBJ databases">
        <authorList>
            <person name="Henning P.M."/>
            <person name="McCubbin A.G."/>
            <person name="Shore J.S."/>
        </authorList>
    </citation>
    <scope>NUCLEOTIDE SEQUENCE</scope>
    <source>
        <strain evidence="2">F60SS</strain>
        <tissue evidence="2">Leaves</tissue>
    </source>
</reference>
<name>A0A9Q0G8D6_9ROSI</name>
<reference evidence="2" key="2">
    <citation type="journal article" date="2023" name="Plants (Basel)">
        <title>Annotation of the Turnera subulata (Passifloraceae) Draft Genome Reveals the S-Locus Evolved after the Divergence of Turneroideae from Passifloroideae in a Stepwise Manner.</title>
        <authorList>
            <person name="Henning P.M."/>
            <person name="Roalson E.H."/>
            <person name="Mir W."/>
            <person name="McCubbin A.G."/>
            <person name="Shore J.S."/>
        </authorList>
    </citation>
    <scope>NUCLEOTIDE SEQUENCE</scope>
    <source>
        <strain evidence="2">F60SS</strain>
    </source>
</reference>
<gene>
    <name evidence="2" type="ORF">Tsubulata_031396</name>
</gene>
<keyword evidence="3" id="KW-1185">Reference proteome</keyword>
<evidence type="ECO:0000256" key="1">
    <source>
        <dbReference type="SAM" id="MobiDB-lite"/>
    </source>
</evidence>
<evidence type="ECO:0000313" key="2">
    <source>
        <dbReference type="EMBL" id="KAJ4845127.1"/>
    </source>
</evidence>
<proteinExistence type="predicted"/>
<protein>
    <submittedName>
        <fullName evidence="2">Uncharacterized protein</fullName>
    </submittedName>
</protein>
<dbReference type="Proteomes" id="UP001141552">
    <property type="component" value="Unassembled WGS sequence"/>
</dbReference>
<comment type="caution">
    <text evidence="2">The sequence shown here is derived from an EMBL/GenBank/DDBJ whole genome shotgun (WGS) entry which is preliminary data.</text>
</comment>
<feature type="non-terminal residue" evidence="2">
    <location>
        <position position="1"/>
    </location>
</feature>
<sequence>SVKCVCVTVTWASARRPVSEPVCNRAQTRAKELPKGRVPGSPENPEASPESSRDAGILAGITVHGSKNVHDYCSRQQHFPSTIKQIQPIINT</sequence>
<organism evidence="2 3">
    <name type="scientific">Turnera subulata</name>
    <dbReference type="NCBI Taxonomy" id="218843"/>
    <lineage>
        <taxon>Eukaryota</taxon>
        <taxon>Viridiplantae</taxon>
        <taxon>Streptophyta</taxon>
        <taxon>Embryophyta</taxon>
        <taxon>Tracheophyta</taxon>
        <taxon>Spermatophyta</taxon>
        <taxon>Magnoliopsida</taxon>
        <taxon>eudicotyledons</taxon>
        <taxon>Gunneridae</taxon>
        <taxon>Pentapetalae</taxon>
        <taxon>rosids</taxon>
        <taxon>fabids</taxon>
        <taxon>Malpighiales</taxon>
        <taxon>Passifloraceae</taxon>
        <taxon>Turnera</taxon>
    </lineage>
</organism>
<accession>A0A9Q0G8D6</accession>
<dbReference type="AlphaFoldDB" id="A0A9Q0G8D6"/>
<feature type="region of interest" description="Disordered" evidence="1">
    <location>
        <begin position="24"/>
        <end position="55"/>
    </location>
</feature>